<keyword evidence="4 11" id="KW-0812">Transmembrane</keyword>
<gene>
    <name evidence="13" type="primary">ASIC5_6</name>
    <name evidence="13" type="ORF">OS493_036830</name>
</gene>
<keyword evidence="2 11" id="KW-0813">Transport</keyword>
<sequence length="267" mass="29652">MEDNYKPNSFKKELAQFFSKTSAHGICQVASSTTKTRALFWVLLTLTAFIVSINNIVGFVNEYLTYPVKTEVDMMHEGSLLFPSVTVCNLNQFQRSRFQNDSTMKMLSEMLFNNSDLSFKSNLATTMRLQKAAAKRNISMESLSHQKDDFIVWCEVRRITKTTCSARNFTTYLGKMDVCFTFNGDNTTLKVRDAGYLSGFSLILNIEADEHLPNPMGGSGVIVAVHQPSESAEVEKTGLTLAPGTLNTITLRGVSSLNASSHLNTPV</sequence>
<dbReference type="Pfam" id="PF00858">
    <property type="entry name" value="ASC"/>
    <property type="match status" value="1"/>
</dbReference>
<dbReference type="InterPro" id="IPR001873">
    <property type="entry name" value="ENaC"/>
</dbReference>
<dbReference type="AlphaFoldDB" id="A0A9X0D5Z4"/>
<feature type="transmembrane region" description="Helical" evidence="12">
    <location>
        <begin position="38"/>
        <end position="60"/>
    </location>
</feature>
<dbReference type="OrthoDB" id="6502088at2759"/>
<comment type="subcellular location">
    <subcellularLocation>
        <location evidence="1">Membrane</location>
        <topology evidence="1">Multi-pass membrane protein</topology>
    </subcellularLocation>
</comment>
<evidence type="ECO:0000256" key="3">
    <source>
        <dbReference type="ARBA" id="ARBA00022461"/>
    </source>
</evidence>
<keyword evidence="9 11" id="KW-0739">Sodium transport</keyword>
<keyword evidence="7 11" id="KW-0406">Ion transport</keyword>
<accession>A0A9X0D5Z4</accession>
<dbReference type="PRINTS" id="PR01078">
    <property type="entry name" value="AMINACHANNEL"/>
</dbReference>
<comment type="caution">
    <text evidence="13">The sequence shown here is derived from an EMBL/GenBank/DDBJ whole genome shotgun (WGS) entry which is preliminary data.</text>
</comment>
<keyword evidence="6" id="KW-0915">Sodium</keyword>
<keyword evidence="8 12" id="KW-0472">Membrane</keyword>
<keyword evidence="14" id="KW-1185">Reference proteome</keyword>
<evidence type="ECO:0000256" key="5">
    <source>
        <dbReference type="ARBA" id="ARBA00022989"/>
    </source>
</evidence>
<dbReference type="EMBL" id="MU825460">
    <property type="protein sequence ID" value="KAJ7388602.1"/>
    <property type="molecule type" value="Genomic_DNA"/>
</dbReference>
<evidence type="ECO:0000256" key="2">
    <source>
        <dbReference type="ARBA" id="ARBA00022448"/>
    </source>
</evidence>
<evidence type="ECO:0000256" key="12">
    <source>
        <dbReference type="SAM" id="Phobius"/>
    </source>
</evidence>
<dbReference type="Proteomes" id="UP001163046">
    <property type="component" value="Unassembled WGS sequence"/>
</dbReference>
<proteinExistence type="inferred from homology"/>
<dbReference type="PANTHER" id="PTHR11690:SF248">
    <property type="entry name" value="PICKPOCKET 17, ISOFORM A"/>
    <property type="match status" value="1"/>
</dbReference>
<evidence type="ECO:0000256" key="6">
    <source>
        <dbReference type="ARBA" id="ARBA00023053"/>
    </source>
</evidence>
<evidence type="ECO:0000256" key="8">
    <source>
        <dbReference type="ARBA" id="ARBA00023136"/>
    </source>
</evidence>
<evidence type="ECO:0000313" key="13">
    <source>
        <dbReference type="EMBL" id="KAJ7388602.1"/>
    </source>
</evidence>
<evidence type="ECO:0000256" key="4">
    <source>
        <dbReference type="ARBA" id="ARBA00022692"/>
    </source>
</evidence>
<dbReference type="GO" id="GO:0005886">
    <property type="term" value="C:plasma membrane"/>
    <property type="evidence" value="ECO:0007669"/>
    <property type="project" value="TreeGrafter"/>
</dbReference>
<evidence type="ECO:0000256" key="10">
    <source>
        <dbReference type="ARBA" id="ARBA00023303"/>
    </source>
</evidence>
<evidence type="ECO:0000256" key="9">
    <source>
        <dbReference type="ARBA" id="ARBA00023201"/>
    </source>
</evidence>
<dbReference type="GO" id="GO:0015280">
    <property type="term" value="F:ligand-gated sodium channel activity"/>
    <property type="evidence" value="ECO:0007669"/>
    <property type="project" value="TreeGrafter"/>
</dbReference>
<dbReference type="PANTHER" id="PTHR11690">
    <property type="entry name" value="AMILORIDE-SENSITIVE SODIUM CHANNEL-RELATED"/>
    <property type="match status" value="1"/>
</dbReference>
<dbReference type="Gene3D" id="2.60.470.10">
    <property type="entry name" value="Acid-sensing ion channels like domains"/>
    <property type="match status" value="1"/>
</dbReference>
<keyword evidence="10 11" id="KW-0407">Ion channel</keyword>
<evidence type="ECO:0000256" key="11">
    <source>
        <dbReference type="RuleBase" id="RU000679"/>
    </source>
</evidence>
<evidence type="ECO:0000313" key="14">
    <source>
        <dbReference type="Proteomes" id="UP001163046"/>
    </source>
</evidence>
<protein>
    <submittedName>
        <fullName evidence="13">Amiloride-sensitive sodium channel</fullName>
    </submittedName>
</protein>
<name>A0A9X0D5Z4_9CNID</name>
<keyword evidence="5 12" id="KW-1133">Transmembrane helix</keyword>
<reference evidence="13" key="1">
    <citation type="submission" date="2023-01" db="EMBL/GenBank/DDBJ databases">
        <title>Genome assembly of the deep-sea coral Lophelia pertusa.</title>
        <authorList>
            <person name="Herrera S."/>
            <person name="Cordes E."/>
        </authorList>
    </citation>
    <scope>NUCLEOTIDE SEQUENCE</scope>
    <source>
        <strain evidence="13">USNM1676648</strain>
        <tissue evidence="13">Polyp</tissue>
    </source>
</reference>
<comment type="similarity">
    <text evidence="11">Belongs to the amiloride-sensitive sodium channel (TC 1.A.6) family.</text>
</comment>
<evidence type="ECO:0000256" key="7">
    <source>
        <dbReference type="ARBA" id="ARBA00023065"/>
    </source>
</evidence>
<keyword evidence="3 11" id="KW-0894">Sodium channel</keyword>
<organism evidence="13 14">
    <name type="scientific">Desmophyllum pertusum</name>
    <dbReference type="NCBI Taxonomy" id="174260"/>
    <lineage>
        <taxon>Eukaryota</taxon>
        <taxon>Metazoa</taxon>
        <taxon>Cnidaria</taxon>
        <taxon>Anthozoa</taxon>
        <taxon>Hexacorallia</taxon>
        <taxon>Scleractinia</taxon>
        <taxon>Caryophylliina</taxon>
        <taxon>Caryophylliidae</taxon>
        <taxon>Desmophyllum</taxon>
    </lineage>
</organism>
<evidence type="ECO:0000256" key="1">
    <source>
        <dbReference type="ARBA" id="ARBA00004141"/>
    </source>
</evidence>